<organism evidence="5">
    <name type="scientific">hydrothermal vent metagenome</name>
    <dbReference type="NCBI Taxonomy" id="652676"/>
    <lineage>
        <taxon>unclassified sequences</taxon>
        <taxon>metagenomes</taxon>
        <taxon>ecological metagenomes</taxon>
    </lineage>
</organism>
<dbReference type="PROSITE" id="PS50937">
    <property type="entry name" value="HTH_MERR_2"/>
    <property type="match status" value="1"/>
</dbReference>
<evidence type="ECO:0000256" key="3">
    <source>
        <dbReference type="ARBA" id="ARBA00023163"/>
    </source>
</evidence>
<dbReference type="Pfam" id="PF09278">
    <property type="entry name" value="MerR-DNA-bind"/>
    <property type="match status" value="1"/>
</dbReference>
<keyword evidence="1" id="KW-0805">Transcription regulation</keyword>
<reference evidence="5" key="1">
    <citation type="submission" date="2018-06" db="EMBL/GenBank/DDBJ databases">
        <authorList>
            <person name="Zhirakovskaya E."/>
        </authorList>
    </citation>
    <scope>NUCLEOTIDE SEQUENCE</scope>
</reference>
<dbReference type="InterPro" id="IPR015358">
    <property type="entry name" value="Tscrpt_reg_MerR_DNA-bd"/>
</dbReference>
<dbReference type="PANTHER" id="PTHR30204:SF94">
    <property type="entry name" value="HEAVY METAL-DEPENDENT TRANSCRIPTIONAL REGULATOR HI_0293-RELATED"/>
    <property type="match status" value="1"/>
</dbReference>
<keyword evidence="3" id="KW-0804">Transcription</keyword>
<dbReference type="SMART" id="SM00422">
    <property type="entry name" value="HTH_MERR"/>
    <property type="match status" value="1"/>
</dbReference>
<dbReference type="InterPro" id="IPR009061">
    <property type="entry name" value="DNA-bd_dom_put_sf"/>
</dbReference>
<feature type="domain" description="HTH merR-type" evidence="4">
    <location>
        <begin position="1"/>
        <end position="70"/>
    </location>
</feature>
<keyword evidence="2" id="KW-0238">DNA-binding</keyword>
<accession>A0A3B0TJH9</accession>
<dbReference type="Pfam" id="PF00376">
    <property type="entry name" value="MerR"/>
    <property type="match status" value="1"/>
</dbReference>
<evidence type="ECO:0000259" key="4">
    <source>
        <dbReference type="PROSITE" id="PS50937"/>
    </source>
</evidence>
<protein>
    <recommendedName>
        <fullName evidence="4">HTH merR-type domain-containing protein</fullName>
    </recommendedName>
</protein>
<gene>
    <name evidence="5" type="ORF">MNBD_ALPHA01-231</name>
</gene>
<dbReference type="GO" id="GO:0003677">
    <property type="term" value="F:DNA binding"/>
    <property type="evidence" value="ECO:0007669"/>
    <property type="project" value="UniProtKB-KW"/>
</dbReference>
<proteinExistence type="predicted"/>
<dbReference type="PANTHER" id="PTHR30204">
    <property type="entry name" value="REDOX-CYCLING DRUG-SENSING TRANSCRIPTIONAL ACTIVATOR SOXR"/>
    <property type="match status" value="1"/>
</dbReference>
<dbReference type="Gene3D" id="1.10.1660.10">
    <property type="match status" value="1"/>
</dbReference>
<name>A0A3B0TJH9_9ZZZZ</name>
<evidence type="ECO:0000313" key="5">
    <source>
        <dbReference type="EMBL" id="VAW07206.1"/>
    </source>
</evidence>
<dbReference type="GO" id="GO:0003700">
    <property type="term" value="F:DNA-binding transcription factor activity"/>
    <property type="evidence" value="ECO:0007669"/>
    <property type="project" value="InterPro"/>
</dbReference>
<evidence type="ECO:0000256" key="2">
    <source>
        <dbReference type="ARBA" id="ARBA00023125"/>
    </source>
</evidence>
<dbReference type="InterPro" id="IPR000551">
    <property type="entry name" value="MerR-type_HTH_dom"/>
</dbReference>
<dbReference type="EMBL" id="UOEJ01000263">
    <property type="protein sequence ID" value="VAW07206.1"/>
    <property type="molecule type" value="Genomic_DNA"/>
</dbReference>
<dbReference type="PRINTS" id="PR00040">
    <property type="entry name" value="HTHMERR"/>
</dbReference>
<dbReference type="CDD" id="cd04770">
    <property type="entry name" value="HTH_HMRTR"/>
    <property type="match status" value="1"/>
</dbReference>
<dbReference type="SUPFAM" id="SSF46955">
    <property type="entry name" value="Putative DNA-binding domain"/>
    <property type="match status" value="1"/>
</dbReference>
<dbReference type="AlphaFoldDB" id="A0A3B0TJH9"/>
<evidence type="ECO:0000256" key="1">
    <source>
        <dbReference type="ARBA" id="ARBA00023015"/>
    </source>
</evidence>
<sequence length="131" mass="15200">MHQIGDVSKRLGISIDTLRYYEKIALLPPIHRKSSGLRLYGEKDVSRLKFIKRSQRMGFSLDEIKELLSFREGPQKAKPEVRKLAGQKLIEIESRLSDLEKLRNEFRLLINLCTEDTKNCPILDAMDDKDV</sequence>
<dbReference type="InterPro" id="IPR047057">
    <property type="entry name" value="MerR_fam"/>
</dbReference>